<organism evidence="1 2">
    <name type="scientific">Gimesia panareensis</name>
    <dbReference type="NCBI Taxonomy" id="2527978"/>
    <lineage>
        <taxon>Bacteria</taxon>
        <taxon>Pseudomonadati</taxon>
        <taxon>Planctomycetota</taxon>
        <taxon>Planctomycetia</taxon>
        <taxon>Planctomycetales</taxon>
        <taxon>Planctomycetaceae</taxon>
        <taxon>Gimesia</taxon>
    </lineage>
</organism>
<dbReference type="AlphaFoldDB" id="A0A518FLP1"/>
<name>A0A518FLP1_9PLAN</name>
<proteinExistence type="predicted"/>
<sequence>MSGDHIDPIFSDSRVIFSISQSDSFTIQPLYYLDFKDDDSPFSKLLRADCELRIGDRIDVAGDYFFLQSFIALRDYLARIHWLRNGETLELRTEEDVLVMTFTRQKTIVSVSGRTPDDGYAKMMIRDYDKYLETNIDTQLIFRFNFPLSKVSEVVNQMNSILAVIDSLKE</sequence>
<reference evidence="1 2" key="1">
    <citation type="submission" date="2019-02" db="EMBL/GenBank/DDBJ databases">
        <title>Deep-cultivation of Planctomycetes and their phenomic and genomic characterization uncovers novel biology.</title>
        <authorList>
            <person name="Wiegand S."/>
            <person name="Jogler M."/>
            <person name="Boedeker C."/>
            <person name="Pinto D."/>
            <person name="Vollmers J."/>
            <person name="Rivas-Marin E."/>
            <person name="Kohn T."/>
            <person name="Peeters S.H."/>
            <person name="Heuer A."/>
            <person name="Rast P."/>
            <person name="Oberbeckmann S."/>
            <person name="Bunk B."/>
            <person name="Jeske O."/>
            <person name="Meyerdierks A."/>
            <person name="Storesund J.E."/>
            <person name="Kallscheuer N."/>
            <person name="Luecker S."/>
            <person name="Lage O.M."/>
            <person name="Pohl T."/>
            <person name="Merkel B.J."/>
            <person name="Hornburger P."/>
            <person name="Mueller R.-W."/>
            <person name="Bruemmer F."/>
            <person name="Labrenz M."/>
            <person name="Spormann A.M."/>
            <person name="Op den Camp H."/>
            <person name="Overmann J."/>
            <person name="Amann R."/>
            <person name="Jetten M.S.M."/>
            <person name="Mascher T."/>
            <person name="Medema M.H."/>
            <person name="Devos D.P."/>
            <person name="Kaster A.-K."/>
            <person name="Ovreas L."/>
            <person name="Rohde M."/>
            <person name="Galperin M.Y."/>
            <person name="Jogler C."/>
        </authorList>
    </citation>
    <scope>NUCLEOTIDE SEQUENCE [LARGE SCALE GENOMIC DNA]</scope>
    <source>
        <strain evidence="1 2">Pan153</strain>
    </source>
</reference>
<dbReference type="EMBL" id="CP036317">
    <property type="protein sequence ID" value="QDV17286.1"/>
    <property type="molecule type" value="Genomic_DNA"/>
</dbReference>
<dbReference type="Proteomes" id="UP000320839">
    <property type="component" value="Chromosome"/>
</dbReference>
<accession>A0A518FLP1</accession>
<gene>
    <name evidence="1" type="ORF">Pan153_19210</name>
</gene>
<evidence type="ECO:0000313" key="1">
    <source>
        <dbReference type="EMBL" id="QDV17286.1"/>
    </source>
</evidence>
<protein>
    <submittedName>
        <fullName evidence="1">Uncharacterized protein</fullName>
    </submittedName>
</protein>
<evidence type="ECO:0000313" key="2">
    <source>
        <dbReference type="Proteomes" id="UP000320839"/>
    </source>
</evidence>
<dbReference type="RefSeq" id="WP_145455337.1">
    <property type="nucleotide sequence ID" value="NZ_CP036317.1"/>
</dbReference>